<name>A0A6C0AG53_9ZZZZ</name>
<organism evidence="1">
    <name type="scientific">viral metagenome</name>
    <dbReference type="NCBI Taxonomy" id="1070528"/>
    <lineage>
        <taxon>unclassified sequences</taxon>
        <taxon>metagenomes</taxon>
        <taxon>organismal metagenomes</taxon>
    </lineage>
</organism>
<proteinExistence type="predicted"/>
<dbReference type="AlphaFoldDB" id="A0A6C0AG53"/>
<accession>A0A6C0AG53</accession>
<evidence type="ECO:0000313" key="1">
    <source>
        <dbReference type="EMBL" id="QHS78430.1"/>
    </source>
</evidence>
<dbReference type="EMBL" id="MN740597">
    <property type="protein sequence ID" value="QHS78430.1"/>
    <property type="molecule type" value="Genomic_DNA"/>
</dbReference>
<protein>
    <submittedName>
        <fullName evidence="1">Uncharacterized protein</fullName>
    </submittedName>
</protein>
<sequence length="177" mass="21685">MKDDYEVEIFEGIILPFKKKHSDNFNEETLDNFYFIEASKECFRLSENLLKKKGCDKILICANREERYLYMDNIKIIKRLNKECIFENAIKIKEKCKKIIYRYPYLLEKFDNLIDILDYFYKHTHKYLKNNLKLYIFDKDFKILNNLIHQKYIKTLDDLIKKDKDKFQDFLFVPTNA</sequence>
<reference evidence="1" key="1">
    <citation type="journal article" date="2020" name="Nature">
        <title>Giant virus diversity and host interactions through global metagenomics.</title>
        <authorList>
            <person name="Schulz F."/>
            <person name="Roux S."/>
            <person name="Paez-Espino D."/>
            <person name="Jungbluth S."/>
            <person name="Walsh D.A."/>
            <person name="Denef V.J."/>
            <person name="McMahon K.D."/>
            <person name="Konstantinidis K.T."/>
            <person name="Eloe-Fadrosh E.A."/>
            <person name="Kyrpides N.C."/>
            <person name="Woyke T."/>
        </authorList>
    </citation>
    <scope>NUCLEOTIDE SEQUENCE</scope>
    <source>
        <strain evidence="1">GVMAG-S-1021933-23</strain>
    </source>
</reference>